<feature type="transmembrane region" description="Helical" evidence="4">
    <location>
        <begin position="444"/>
        <end position="468"/>
    </location>
</feature>
<dbReference type="GO" id="GO:0009847">
    <property type="term" value="P:spore germination"/>
    <property type="evidence" value="ECO:0007669"/>
    <property type="project" value="InterPro"/>
</dbReference>
<evidence type="ECO:0000256" key="3">
    <source>
        <dbReference type="SAM" id="MobiDB-lite"/>
    </source>
</evidence>
<dbReference type="PANTHER" id="PTHR22550:SF5">
    <property type="entry name" value="LEUCINE ZIPPER PROTEIN 4"/>
    <property type="match status" value="1"/>
</dbReference>
<comment type="caution">
    <text evidence="5">The sequence shown here is derived from an EMBL/GenBank/DDBJ whole genome shotgun (WGS) entry which is preliminary data.</text>
</comment>
<accession>A0A5C4T735</accession>
<dbReference type="OrthoDB" id="1726708at2"/>
<evidence type="ECO:0000256" key="1">
    <source>
        <dbReference type="ARBA" id="ARBA00005278"/>
    </source>
</evidence>
<dbReference type="Proteomes" id="UP000307943">
    <property type="component" value="Unassembled WGS sequence"/>
</dbReference>
<keyword evidence="4" id="KW-0812">Transmembrane</keyword>
<dbReference type="GO" id="GO:0016020">
    <property type="term" value="C:membrane"/>
    <property type="evidence" value="ECO:0007669"/>
    <property type="project" value="InterPro"/>
</dbReference>
<sequence>MINKTWGSLFNRERASAAKSKQANEEKEPLGSDMKDNFDRIMQAFGGSKDVVTGRCRIDMPGPIQIGYAYMEGLVNITIVQELLKQLLLLRHDGIGSGIREPDADADMINRIRTRIPSIGNAATVADFQTLYKSVLSGNTVIMVEGYPYGLAVHTAGGNDRAIEEPMTQSVVRGPREGFTESIHTNVALIRKRVKTTNLWLETMTIGEITQTEIGLMYIKGIVNEKIVEEVKERLGRIQIDGIFESGNIEELIQDETITPFPTLYNSERPDVIAAGLLEGRVAILVDGTPFVLMAPALFVQFYQSAEDYYQRAEFASLIRILRYICFFISLMAPSLYIAVTTFHQELLPSSLLFSLAAQREGNPFPAFVEALLMEVTFEILREAGVRLPKTVGQAVSIVGALVIGQAAVEAGLVSPAMVIVVAITAIANFVIPSFNMGISIRIIRFLLMVFAATFGLFGITVGLIGLVQHLCSLRSFGVPYMSPMSPFNLTDQKDTILRLPQWGLFSRPRFISQRNTIRENNAPTTKPPARGKG</sequence>
<reference evidence="5 6" key="1">
    <citation type="submission" date="2019-05" db="EMBL/GenBank/DDBJ databases">
        <title>We sequenced the genome of Paenibacillus hemerocallicola KCTC 33185 for further insight into its adaptation and study the phylogeny of Paenibacillus.</title>
        <authorList>
            <person name="Narsing Rao M.P."/>
        </authorList>
    </citation>
    <scope>NUCLEOTIDE SEQUENCE [LARGE SCALE GENOMIC DNA]</scope>
    <source>
        <strain evidence="5 6">KCTC 33185</strain>
    </source>
</reference>
<dbReference type="Pfam" id="PF03323">
    <property type="entry name" value="GerA"/>
    <property type="match status" value="1"/>
</dbReference>
<organism evidence="5 6">
    <name type="scientific">Paenibacillus hemerocallicola</name>
    <dbReference type="NCBI Taxonomy" id="1172614"/>
    <lineage>
        <taxon>Bacteria</taxon>
        <taxon>Bacillati</taxon>
        <taxon>Bacillota</taxon>
        <taxon>Bacilli</taxon>
        <taxon>Bacillales</taxon>
        <taxon>Paenibacillaceae</taxon>
        <taxon>Paenibacillus</taxon>
    </lineage>
</organism>
<dbReference type="InterPro" id="IPR004995">
    <property type="entry name" value="Spore_Ger"/>
</dbReference>
<keyword evidence="4" id="KW-1133">Transmembrane helix</keyword>
<keyword evidence="6" id="KW-1185">Reference proteome</keyword>
<evidence type="ECO:0000256" key="4">
    <source>
        <dbReference type="SAM" id="Phobius"/>
    </source>
</evidence>
<dbReference type="AlphaFoldDB" id="A0A5C4T735"/>
<evidence type="ECO:0000313" key="5">
    <source>
        <dbReference type="EMBL" id="TNJ64665.1"/>
    </source>
</evidence>
<proteinExistence type="inferred from homology"/>
<evidence type="ECO:0000313" key="6">
    <source>
        <dbReference type="Proteomes" id="UP000307943"/>
    </source>
</evidence>
<feature type="region of interest" description="Disordered" evidence="3">
    <location>
        <begin position="15"/>
        <end position="34"/>
    </location>
</feature>
<keyword evidence="2 4" id="KW-0472">Membrane</keyword>
<comment type="similarity">
    <text evidence="1">Belongs to the GerABKA family.</text>
</comment>
<dbReference type="InterPro" id="IPR050768">
    <property type="entry name" value="UPF0353/GerABKA_families"/>
</dbReference>
<name>A0A5C4T735_9BACL</name>
<dbReference type="PIRSF" id="PIRSF005690">
    <property type="entry name" value="GerBA"/>
    <property type="match status" value="1"/>
</dbReference>
<evidence type="ECO:0000256" key="2">
    <source>
        <dbReference type="ARBA" id="ARBA00023136"/>
    </source>
</evidence>
<dbReference type="PANTHER" id="PTHR22550">
    <property type="entry name" value="SPORE GERMINATION PROTEIN"/>
    <property type="match status" value="1"/>
</dbReference>
<dbReference type="EMBL" id="VDCQ01000027">
    <property type="protein sequence ID" value="TNJ64665.1"/>
    <property type="molecule type" value="Genomic_DNA"/>
</dbReference>
<feature type="transmembrane region" description="Helical" evidence="4">
    <location>
        <begin position="321"/>
        <end position="340"/>
    </location>
</feature>
<gene>
    <name evidence="5" type="ORF">FE784_19405</name>
</gene>
<feature type="transmembrane region" description="Helical" evidence="4">
    <location>
        <begin position="413"/>
        <end position="432"/>
    </location>
</feature>
<protein>
    <submittedName>
        <fullName evidence="5">Spore germination protein</fullName>
    </submittedName>
</protein>